<reference evidence="1 2" key="1">
    <citation type="submission" date="2024-05" db="EMBL/GenBank/DDBJ databases">
        <title>Genome sequencing and assembly of Indian major carp, Cirrhinus mrigala (Hamilton, 1822).</title>
        <authorList>
            <person name="Mohindra V."/>
            <person name="Chowdhury L.M."/>
            <person name="Lal K."/>
            <person name="Jena J.K."/>
        </authorList>
    </citation>
    <scope>NUCLEOTIDE SEQUENCE [LARGE SCALE GENOMIC DNA]</scope>
    <source>
        <strain evidence="1">CM1030</strain>
        <tissue evidence="1">Blood</tissue>
    </source>
</reference>
<evidence type="ECO:0000313" key="1">
    <source>
        <dbReference type="EMBL" id="KAL0171273.1"/>
    </source>
</evidence>
<sequence>VTCCQCFVWWSTTRAPSSLTAKRNMLSSFWSGRTCSSTSLSRWPCSPWATRTVRLHRLK</sequence>
<protein>
    <submittedName>
        <fullName evidence="1">Uncharacterized protein</fullName>
    </submittedName>
</protein>
<accession>A0ABD0PDP7</accession>
<evidence type="ECO:0000313" key="2">
    <source>
        <dbReference type="Proteomes" id="UP001529510"/>
    </source>
</evidence>
<feature type="non-terminal residue" evidence="1">
    <location>
        <position position="1"/>
    </location>
</feature>
<organism evidence="1 2">
    <name type="scientific">Cirrhinus mrigala</name>
    <name type="common">Mrigala</name>
    <dbReference type="NCBI Taxonomy" id="683832"/>
    <lineage>
        <taxon>Eukaryota</taxon>
        <taxon>Metazoa</taxon>
        <taxon>Chordata</taxon>
        <taxon>Craniata</taxon>
        <taxon>Vertebrata</taxon>
        <taxon>Euteleostomi</taxon>
        <taxon>Actinopterygii</taxon>
        <taxon>Neopterygii</taxon>
        <taxon>Teleostei</taxon>
        <taxon>Ostariophysi</taxon>
        <taxon>Cypriniformes</taxon>
        <taxon>Cyprinidae</taxon>
        <taxon>Labeoninae</taxon>
        <taxon>Labeonini</taxon>
        <taxon>Cirrhinus</taxon>
    </lineage>
</organism>
<dbReference type="Proteomes" id="UP001529510">
    <property type="component" value="Unassembled WGS sequence"/>
</dbReference>
<dbReference type="AlphaFoldDB" id="A0ABD0PDP7"/>
<proteinExistence type="predicted"/>
<name>A0ABD0PDP7_CIRMR</name>
<comment type="caution">
    <text evidence="1">The sequence shown here is derived from an EMBL/GenBank/DDBJ whole genome shotgun (WGS) entry which is preliminary data.</text>
</comment>
<keyword evidence="2" id="KW-1185">Reference proteome</keyword>
<dbReference type="EMBL" id="JAMKFB020000016">
    <property type="protein sequence ID" value="KAL0171273.1"/>
    <property type="molecule type" value="Genomic_DNA"/>
</dbReference>
<feature type="non-terminal residue" evidence="1">
    <location>
        <position position="59"/>
    </location>
</feature>
<gene>
    <name evidence="1" type="ORF">M9458_031584</name>
</gene>